<gene>
    <name evidence="2" type="ORF">GHT07_07295</name>
</gene>
<keyword evidence="2" id="KW-0808">Transferase</keyword>
<dbReference type="PANTHER" id="PTHR43792:SF16">
    <property type="entry name" value="N-ACETYLTRANSFERASE DOMAIN-CONTAINING PROTEIN"/>
    <property type="match status" value="1"/>
</dbReference>
<keyword evidence="3" id="KW-1185">Reference proteome</keyword>
<sequence>MSTALSARDGWGPEWAAAVADVASRAAAVFSSAGVPGCLTVVDMQSCRLLDAWWLRRCLEPLARLSGRPLRYVPCGDGRHAQPTAPAWSVGTAPMELCWPQGSSVPLNRVSGQAWLPDGPVLLLTGDAAQRLPQELLLAHHGQMSEWAGEPGAKAWQPMDAARHCAWITQSIEAYASCLPSAMLSLPIGYWRFAAQALAWAPHGCLMVARAEGWSSIADMRETTIDRIDVNGDAPPVNFHWLAQQAPRLGASAHTIRHRRDTVVQLMVGGLPDAQAALPLLGAPLAAAVRSPRADRVRAVRALALAGDLPAALSVMELATHDPAMLRSAWDVLAARAASASPAVAARLGMWLEHAMADNPWFGEDQVLLRAAGHVALACARIDLAQTVLRALDDLGGAVASDLAALARCLEQLGCFEAALGACDRAIALDAKHTQSAVLRARITVRIAALVGPWGMQHEHPVAPLLLDPLHADHAPMLVRQMRDPSIPSMTALPPLTPGEDGRAWIEGRLKDGPASFAIVHRQLGFVGYIDLRLWQSTAFVCYWIGPDFQGLGLCAPALALACDLAARNGVELLLSSAYDDNLRSLRVLRKNGFEAMTVRALAPDHDRTFVMLPVAAPMTQVEAEKRLADFCENTGSGLRFGAAQAGATDTATQDTKED</sequence>
<name>A0A844AXG6_9BURK</name>
<comment type="caution">
    <text evidence="2">The sequence shown here is derived from an EMBL/GenBank/DDBJ whole genome shotgun (WGS) entry which is preliminary data.</text>
</comment>
<dbReference type="AlphaFoldDB" id="A0A844AXG6"/>
<dbReference type="OrthoDB" id="9795206at2"/>
<accession>A0A844AXG6</accession>
<dbReference type="Proteomes" id="UP000487350">
    <property type="component" value="Unassembled WGS sequence"/>
</dbReference>
<proteinExistence type="predicted"/>
<evidence type="ECO:0000313" key="3">
    <source>
        <dbReference type="Proteomes" id="UP000487350"/>
    </source>
</evidence>
<feature type="domain" description="N-acetyltransferase" evidence="1">
    <location>
        <begin position="477"/>
        <end position="620"/>
    </location>
</feature>
<evidence type="ECO:0000313" key="2">
    <source>
        <dbReference type="EMBL" id="MRD47078.1"/>
    </source>
</evidence>
<dbReference type="InterPro" id="IPR000182">
    <property type="entry name" value="GNAT_dom"/>
</dbReference>
<dbReference type="SUPFAM" id="SSF55729">
    <property type="entry name" value="Acyl-CoA N-acyltransferases (Nat)"/>
    <property type="match status" value="1"/>
</dbReference>
<dbReference type="PROSITE" id="PS51186">
    <property type="entry name" value="GNAT"/>
    <property type="match status" value="1"/>
</dbReference>
<dbReference type="InterPro" id="IPR051531">
    <property type="entry name" value="N-acetyltransferase"/>
</dbReference>
<dbReference type="Pfam" id="PF13302">
    <property type="entry name" value="Acetyltransf_3"/>
    <property type="match status" value="1"/>
</dbReference>
<reference evidence="2 3" key="1">
    <citation type="submission" date="2019-11" db="EMBL/GenBank/DDBJ databases">
        <title>Caenimonas koreensis gen. nov., sp. nov., isolated from activated sludge.</title>
        <authorList>
            <person name="Seung H.R."/>
        </authorList>
    </citation>
    <scope>NUCLEOTIDE SEQUENCE [LARGE SCALE GENOMIC DNA]</scope>
    <source>
        <strain evidence="2 3">EMB320</strain>
    </source>
</reference>
<dbReference type="EMBL" id="WJBU01000006">
    <property type="protein sequence ID" value="MRD47078.1"/>
    <property type="molecule type" value="Genomic_DNA"/>
</dbReference>
<dbReference type="InterPro" id="IPR016181">
    <property type="entry name" value="Acyl_CoA_acyltransferase"/>
</dbReference>
<dbReference type="GO" id="GO:0016747">
    <property type="term" value="F:acyltransferase activity, transferring groups other than amino-acyl groups"/>
    <property type="evidence" value="ECO:0007669"/>
    <property type="project" value="InterPro"/>
</dbReference>
<dbReference type="RefSeq" id="WP_153584417.1">
    <property type="nucleotide sequence ID" value="NZ_WJBU01000006.1"/>
</dbReference>
<dbReference type="Gene3D" id="3.40.630.30">
    <property type="match status" value="1"/>
</dbReference>
<dbReference type="PANTHER" id="PTHR43792">
    <property type="entry name" value="GNAT FAMILY, PUTATIVE (AFU_ORTHOLOGUE AFUA_3G00765)-RELATED-RELATED"/>
    <property type="match status" value="1"/>
</dbReference>
<protein>
    <submittedName>
        <fullName evidence="2">GNAT family N-acetyltransferase</fullName>
    </submittedName>
</protein>
<organism evidence="2 3">
    <name type="scientific">Caenimonas koreensis DSM 17982</name>
    <dbReference type="NCBI Taxonomy" id="1121255"/>
    <lineage>
        <taxon>Bacteria</taxon>
        <taxon>Pseudomonadati</taxon>
        <taxon>Pseudomonadota</taxon>
        <taxon>Betaproteobacteria</taxon>
        <taxon>Burkholderiales</taxon>
        <taxon>Comamonadaceae</taxon>
        <taxon>Caenimonas</taxon>
    </lineage>
</organism>
<evidence type="ECO:0000259" key="1">
    <source>
        <dbReference type="PROSITE" id="PS51186"/>
    </source>
</evidence>